<name>A0AAV4AMX7_9GAST</name>
<feature type="transmembrane region" description="Helical" evidence="7">
    <location>
        <begin position="112"/>
        <end position="134"/>
    </location>
</feature>
<comment type="caution">
    <text evidence="8">The sequence shown here is derived from an EMBL/GenBank/DDBJ whole genome shotgun (WGS) entry which is preliminary data.</text>
</comment>
<comment type="subcellular location">
    <subcellularLocation>
        <location evidence="1">Membrane</location>
        <topology evidence="1">Multi-pass membrane protein</topology>
    </subcellularLocation>
</comment>
<keyword evidence="3 7" id="KW-0812">Transmembrane</keyword>
<dbReference type="GO" id="GO:0099590">
    <property type="term" value="P:neurotransmitter receptor internalization"/>
    <property type="evidence" value="ECO:0007669"/>
    <property type="project" value="TreeGrafter"/>
</dbReference>
<evidence type="ECO:0000313" key="8">
    <source>
        <dbReference type="EMBL" id="GFO08148.1"/>
    </source>
</evidence>
<protein>
    <submittedName>
        <fullName evidence="8">Uncharacterized protein</fullName>
    </submittedName>
</protein>
<dbReference type="EMBL" id="BLXT01003952">
    <property type="protein sequence ID" value="GFO08148.1"/>
    <property type="molecule type" value="Genomic_DNA"/>
</dbReference>
<sequence>MNVCNVYKLTVCSFMMGCVSVALLALAVSTDSWLLTREFLLTPGEDGSMGNATDYKTWLRVWTGLWRFCMMDENLPDEVYCMAVNYDVSNTGRGEAGAITTTTIISAARGAVALPASALLLSIIAVIFVAVGNIRQDMKTLIGGVLFVLAGLSLAVGMILYISAINDEVGYRSSTSKEEGGFSYAYGWSFYTAGFGFLTSELSAVVTLTLYLRRNENVEDMARIIPGLEDKMAAQGSSGDARHQQIMMKCHGDNESEVFTGGGCCSLTCWPEEFNRKDSRLPWYGACARGACGGQRSAGSDGASDSSSSSRAGKRRRSLSASV</sequence>
<dbReference type="Proteomes" id="UP000735302">
    <property type="component" value="Unassembled WGS sequence"/>
</dbReference>
<dbReference type="GO" id="GO:0098943">
    <property type="term" value="P:neurotransmitter receptor transport, postsynaptic endosome to lysosome"/>
    <property type="evidence" value="ECO:0007669"/>
    <property type="project" value="TreeGrafter"/>
</dbReference>
<dbReference type="GO" id="GO:0032281">
    <property type="term" value="C:AMPA glutamate receptor complex"/>
    <property type="evidence" value="ECO:0007669"/>
    <property type="project" value="TreeGrafter"/>
</dbReference>
<feature type="transmembrane region" description="Helical" evidence="7">
    <location>
        <begin position="7"/>
        <end position="28"/>
    </location>
</feature>
<evidence type="ECO:0000256" key="6">
    <source>
        <dbReference type="SAM" id="MobiDB-lite"/>
    </source>
</evidence>
<organism evidence="8 9">
    <name type="scientific">Plakobranchus ocellatus</name>
    <dbReference type="NCBI Taxonomy" id="259542"/>
    <lineage>
        <taxon>Eukaryota</taxon>
        <taxon>Metazoa</taxon>
        <taxon>Spiralia</taxon>
        <taxon>Lophotrochozoa</taxon>
        <taxon>Mollusca</taxon>
        <taxon>Gastropoda</taxon>
        <taxon>Heterobranchia</taxon>
        <taxon>Euthyneura</taxon>
        <taxon>Panpulmonata</taxon>
        <taxon>Sacoglossa</taxon>
        <taxon>Placobranchoidea</taxon>
        <taxon>Plakobranchidae</taxon>
        <taxon>Plakobranchus</taxon>
    </lineage>
</organism>
<dbReference type="InterPro" id="IPR004031">
    <property type="entry name" value="PMP22/EMP/MP20/Claudin"/>
</dbReference>
<feature type="region of interest" description="Disordered" evidence="6">
    <location>
        <begin position="292"/>
        <end position="323"/>
    </location>
</feature>
<dbReference type="PANTHER" id="PTHR12107:SF0">
    <property type="entry name" value="STARGAZIN (MAMMALIAN CALCIUM CHANNEL) HOMOLOG"/>
    <property type="match status" value="1"/>
</dbReference>
<evidence type="ECO:0000256" key="5">
    <source>
        <dbReference type="ARBA" id="ARBA00023136"/>
    </source>
</evidence>
<dbReference type="AlphaFoldDB" id="A0AAV4AMX7"/>
<dbReference type="GO" id="GO:0016247">
    <property type="term" value="F:channel regulator activity"/>
    <property type="evidence" value="ECO:0007669"/>
    <property type="project" value="TreeGrafter"/>
</dbReference>
<evidence type="ECO:0000313" key="9">
    <source>
        <dbReference type="Proteomes" id="UP000735302"/>
    </source>
</evidence>
<dbReference type="Pfam" id="PF13903">
    <property type="entry name" value="Claudin_2"/>
    <property type="match status" value="1"/>
</dbReference>
<evidence type="ECO:0000256" key="3">
    <source>
        <dbReference type="ARBA" id="ARBA00022692"/>
    </source>
</evidence>
<dbReference type="GO" id="GO:0051968">
    <property type="term" value="P:positive regulation of synaptic transmission, glutamatergic"/>
    <property type="evidence" value="ECO:0007669"/>
    <property type="project" value="TreeGrafter"/>
</dbReference>
<dbReference type="InterPro" id="IPR051072">
    <property type="entry name" value="CACNG_subunit"/>
</dbReference>
<dbReference type="GO" id="GO:0098970">
    <property type="term" value="P:postsynaptic neurotransmitter receptor diffusion trapping"/>
    <property type="evidence" value="ECO:0007669"/>
    <property type="project" value="TreeGrafter"/>
</dbReference>
<proteinExistence type="inferred from homology"/>
<dbReference type="GO" id="GO:0005245">
    <property type="term" value="F:voltage-gated calcium channel activity"/>
    <property type="evidence" value="ECO:0007669"/>
    <property type="project" value="TreeGrafter"/>
</dbReference>
<dbReference type="GO" id="GO:0019226">
    <property type="term" value="P:transmission of nerve impulse"/>
    <property type="evidence" value="ECO:0007669"/>
    <property type="project" value="TreeGrafter"/>
</dbReference>
<comment type="similarity">
    <text evidence="2">Belongs to the PMP-22/EMP/MP20 family. CACNG subfamily.</text>
</comment>
<evidence type="ECO:0000256" key="1">
    <source>
        <dbReference type="ARBA" id="ARBA00004141"/>
    </source>
</evidence>
<evidence type="ECO:0000256" key="4">
    <source>
        <dbReference type="ARBA" id="ARBA00022989"/>
    </source>
</evidence>
<dbReference type="Gene3D" id="1.20.140.150">
    <property type="match status" value="1"/>
</dbReference>
<feature type="compositionally biased region" description="Low complexity" evidence="6">
    <location>
        <begin position="292"/>
        <end position="311"/>
    </location>
</feature>
<gene>
    <name evidence="8" type="ORF">PoB_003465300</name>
</gene>
<evidence type="ECO:0000256" key="2">
    <source>
        <dbReference type="ARBA" id="ARBA00007111"/>
    </source>
</evidence>
<accession>A0AAV4AMX7</accession>
<keyword evidence="4 7" id="KW-1133">Transmembrane helix</keyword>
<dbReference type="GO" id="GO:0098839">
    <property type="term" value="C:postsynaptic density membrane"/>
    <property type="evidence" value="ECO:0007669"/>
    <property type="project" value="TreeGrafter"/>
</dbReference>
<dbReference type="PRINTS" id="PR01792">
    <property type="entry name" value="VDCCGAMMA"/>
</dbReference>
<dbReference type="InterPro" id="IPR008368">
    <property type="entry name" value="VDCC_gsu"/>
</dbReference>
<feature type="compositionally biased region" description="Basic residues" evidence="6">
    <location>
        <begin position="312"/>
        <end position="323"/>
    </location>
</feature>
<feature type="transmembrane region" description="Helical" evidence="7">
    <location>
        <begin position="141"/>
        <end position="165"/>
    </location>
</feature>
<evidence type="ECO:0000256" key="7">
    <source>
        <dbReference type="SAM" id="Phobius"/>
    </source>
</evidence>
<feature type="transmembrane region" description="Helical" evidence="7">
    <location>
        <begin position="185"/>
        <end position="212"/>
    </location>
</feature>
<dbReference type="PANTHER" id="PTHR12107">
    <property type="entry name" value="VOLTAGE-DEPENDENT CALCIUM CHANNEL GAMMA SUBUNIT"/>
    <property type="match status" value="1"/>
</dbReference>
<keyword evidence="5 7" id="KW-0472">Membrane</keyword>
<keyword evidence="9" id="KW-1185">Reference proteome</keyword>
<reference evidence="8 9" key="1">
    <citation type="journal article" date="2021" name="Elife">
        <title>Chloroplast acquisition without the gene transfer in kleptoplastic sea slugs, Plakobranchus ocellatus.</title>
        <authorList>
            <person name="Maeda T."/>
            <person name="Takahashi S."/>
            <person name="Yoshida T."/>
            <person name="Shimamura S."/>
            <person name="Takaki Y."/>
            <person name="Nagai Y."/>
            <person name="Toyoda A."/>
            <person name="Suzuki Y."/>
            <person name="Arimoto A."/>
            <person name="Ishii H."/>
            <person name="Satoh N."/>
            <person name="Nishiyama T."/>
            <person name="Hasebe M."/>
            <person name="Maruyama T."/>
            <person name="Minagawa J."/>
            <person name="Obokata J."/>
            <person name="Shigenobu S."/>
        </authorList>
    </citation>
    <scope>NUCLEOTIDE SEQUENCE [LARGE SCALE GENOMIC DNA]</scope>
</reference>